<dbReference type="InterPro" id="IPR008756">
    <property type="entry name" value="Peptidase_M56"/>
</dbReference>
<feature type="transmembrane region" description="Helical" evidence="2">
    <location>
        <begin position="177"/>
        <end position="196"/>
    </location>
</feature>
<keyword evidence="1 2" id="KW-0472">Membrane</keyword>
<dbReference type="InterPro" id="IPR023997">
    <property type="entry name" value="TonB-dep_OMP_SusC/RagA_CS"/>
</dbReference>
<feature type="transmembrane region" description="Helical" evidence="2">
    <location>
        <begin position="6"/>
        <end position="25"/>
    </location>
</feature>
<dbReference type="InterPro" id="IPR012910">
    <property type="entry name" value="Plug_dom"/>
</dbReference>
<organism evidence="5 6">
    <name type="scientific">Sphingobacterium phlebotomi</name>
    <dbReference type="NCBI Taxonomy" id="2605433"/>
    <lineage>
        <taxon>Bacteria</taxon>
        <taxon>Pseudomonadati</taxon>
        <taxon>Bacteroidota</taxon>
        <taxon>Sphingobacteriia</taxon>
        <taxon>Sphingobacteriales</taxon>
        <taxon>Sphingobacteriaceae</taxon>
        <taxon>Sphingobacterium</taxon>
    </lineage>
</organism>
<dbReference type="InterPro" id="IPR037066">
    <property type="entry name" value="Plug_dom_sf"/>
</dbReference>
<keyword evidence="1 2" id="KW-0812">Transmembrane</keyword>
<dbReference type="InterPro" id="IPR052173">
    <property type="entry name" value="Beta-lactam_resp_regulator"/>
</dbReference>
<dbReference type="PANTHER" id="PTHR34978">
    <property type="entry name" value="POSSIBLE SENSOR-TRANSDUCER PROTEIN BLAR"/>
    <property type="match status" value="1"/>
</dbReference>
<keyword evidence="5" id="KW-0675">Receptor</keyword>
<evidence type="ECO:0000313" key="5">
    <source>
        <dbReference type="EMBL" id="TYR38255.1"/>
    </source>
</evidence>
<comment type="subcellular location">
    <subcellularLocation>
        <location evidence="1">Cell outer membrane</location>
        <topology evidence="1">Multi-pass membrane protein</topology>
    </subcellularLocation>
</comment>
<evidence type="ECO:0000259" key="3">
    <source>
        <dbReference type="Pfam" id="PF05569"/>
    </source>
</evidence>
<dbReference type="AlphaFoldDB" id="A0A5D4HF83"/>
<comment type="similarity">
    <text evidence="1">Belongs to the TonB-dependent receptor family.</text>
</comment>
<feature type="domain" description="Peptidase M56" evidence="3">
    <location>
        <begin position="137"/>
        <end position="254"/>
    </location>
</feature>
<dbReference type="Proteomes" id="UP000322362">
    <property type="component" value="Unassembled WGS sequence"/>
</dbReference>
<protein>
    <submittedName>
        <fullName evidence="5">TonB-dependent receptor plug domain-containing protein</fullName>
    </submittedName>
</protein>
<dbReference type="SUPFAM" id="SSF56935">
    <property type="entry name" value="Porins"/>
    <property type="match status" value="2"/>
</dbReference>
<evidence type="ECO:0000256" key="2">
    <source>
        <dbReference type="SAM" id="Phobius"/>
    </source>
</evidence>
<keyword evidence="6" id="KW-1185">Reference proteome</keyword>
<keyword evidence="2" id="KW-1133">Transmembrane helix</keyword>
<dbReference type="RefSeq" id="WP_148917718.1">
    <property type="nucleotide sequence ID" value="NZ_VTAV01000001.1"/>
</dbReference>
<keyword evidence="1" id="KW-1134">Transmembrane beta strand</keyword>
<keyword evidence="1" id="KW-0813">Transport</keyword>
<feature type="transmembrane region" description="Helical" evidence="2">
    <location>
        <begin position="264"/>
        <end position="283"/>
    </location>
</feature>
<dbReference type="CDD" id="cd07341">
    <property type="entry name" value="M56_BlaR1_MecR1_like"/>
    <property type="match status" value="1"/>
</dbReference>
<accession>A0A5D4HF83</accession>
<dbReference type="PANTHER" id="PTHR34978:SF3">
    <property type="entry name" value="SLR0241 PROTEIN"/>
    <property type="match status" value="1"/>
</dbReference>
<dbReference type="InterPro" id="IPR039426">
    <property type="entry name" value="TonB-dep_rcpt-like"/>
</dbReference>
<dbReference type="PROSITE" id="PS52016">
    <property type="entry name" value="TONB_DEPENDENT_REC_3"/>
    <property type="match status" value="1"/>
</dbReference>
<dbReference type="NCBIfam" id="TIGR04057">
    <property type="entry name" value="SusC_RagA_signa"/>
    <property type="match status" value="1"/>
</dbReference>
<reference evidence="5 6" key="1">
    <citation type="submission" date="2019-08" db="EMBL/GenBank/DDBJ databases">
        <title>Phlebobacter frassis gen. nov. sp. nov., a new member of family Sphingobacteriaceae isolated from sand fly rearing media.</title>
        <authorList>
            <person name="Kakumanu M.L."/>
            <person name="Marayati B.F."/>
            <person name="Wada-Katsumata A."/>
            <person name="Wasserberg G."/>
            <person name="Schal C."/>
            <person name="Apperson C.S."/>
            <person name="Ponnusamy L."/>
        </authorList>
    </citation>
    <scope>NUCLEOTIDE SEQUENCE [LARGE SCALE GENOMIC DNA]</scope>
    <source>
        <strain evidence="5 6">SSI9</strain>
    </source>
</reference>
<feature type="transmembrane region" description="Helical" evidence="2">
    <location>
        <begin position="90"/>
        <end position="116"/>
    </location>
</feature>
<evidence type="ECO:0000259" key="4">
    <source>
        <dbReference type="Pfam" id="PF07715"/>
    </source>
</evidence>
<evidence type="ECO:0000313" key="6">
    <source>
        <dbReference type="Proteomes" id="UP000322362"/>
    </source>
</evidence>
<name>A0A5D4HF83_9SPHI</name>
<dbReference type="GO" id="GO:0009279">
    <property type="term" value="C:cell outer membrane"/>
    <property type="evidence" value="ECO:0007669"/>
    <property type="project" value="UniProtKB-SubCell"/>
</dbReference>
<dbReference type="Pfam" id="PF05569">
    <property type="entry name" value="Peptidase_M56"/>
    <property type="match status" value="1"/>
</dbReference>
<sequence length="709" mass="80092">MDSLLAYTIQVNILLAIVYIGYYALLKKLTFYRLNRIYFLTGIVFAFVYPFLDIKSLFRRHIEPVGEWMGYLPDFYTQQVEGSVYTLEHAIYSGIAIVGLCLAVRLCIQLLSLLRIHIYSRKAVWKTYWYQDVLFPIVPFSFLNKIYLHKEQHQEPELCDIFEHEDIHVKGLHSLDILIFEVLLIVCWYNPFVWFMRRAVRQNLEYLTDQQVLNKGVDRQTYQYSLLQVSKQGASLGVSNQFNFKFLKKRIMMMNKKKSSKLQLSKYAFLLPVMIFSAGAFTISKADGKITEAVQVAREMEVEEIKGLLQKQGTVKPTFGMKSEETTLPAAKDDQTKGSGFLLDGKLVEQKVVEQLDVRNIESVVVNIDNNLTEQHGLKSLLNIKTKEYAGTVGTPSRIKAIRFNEDGQMTIEGPMSGVARSGKKQDLSIDKVSFVADSGRNSTKGSVKSLGKNPIYIVDGKRTVLGFSVGELKSEDIHSLEVLKGFAAIDEYGEDGRDGVIKVTTKKWAKENPDEVKDISKMKDVAVVGYSSKNRQDTVKILKGSDAHDFSGKAVEGKVTGVRVNRKQNLSDTTKRSNIVFRNSKMGGKPLFVIDGVAQPEDTTIDKLNPDQIESIDVLKDESAVAKYGDKGKNGVIMITTKTSAKARQREGGDRYTDDDVFFVDGKAVSKNEFTAVPENKIIVKDIREKTGEKGREIEIKTRKWTIK</sequence>
<dbReference type="Pfam" id="PF07715">
    <property type="entry name" value="Plug"/>
    <property type="match status" value="1"/>
</dbReference>
<dbReference type="EMBL" id="VTAV01000001">
    <property type="protein sequence ID" value="TYR38255.1"/>
    <property type="molecule type" value="Genomic_DNA"/>
</dbReference>
<feature type="transmembrane region" description="Helical" evidence="2">
    <location>
        <begin position="37"/>
        <end position="58"/>
    </location>
</feature>
<dbReference type="Gene3D" id="2.170.130.10">
    <property type="entry name" value="TonB-dependent receptor, plug domain"/>
    <property type="match status" value="2"/>
</dbReference>
<proteinExistence type="inferred from homology"/>
<keyword evidence="1" id="KW-0998">Cell outer membrane</keyword>
<comment type="caution">
    <text evidence="5">The sequence shown here is derived from an EMBL/GenBank/DDBJ whole genome shotgun (WGS) entry which is preliminary data.</text>
</comment>
<evidence type="ECO:0000256" key="1">
    <source>
        <dbReference type="PROSITE-ProRule" id="PRU01360"/>
    </source>
</evidence>
<feature type="transmembrane region" description="Helical" evidence="2">
    <location>
        <begin position="128"/>
        <end position="148"/>
    </location>
</feature>
<gene>
    <name evidence="5" type="ORF">FXV77_02950</name>
</gene>
<feature type="domain" description="TonB-dependent receptor plug" evidence="4">
    <location>
        <begin position="554"/>
        <end position="637"/>
    </location>
</feature>